<gene>
    <name evidence="5" type="ORF">SODALDRAFT_349008</name>
</gene>
<dbReference type="InterPro" id="IPR000073">
    <property type="entry name" value="AB_hydrolase_1"/>
</dbReference>
<feature type="active site" evidence="3">
    <location>
        <position position="278"/>
    </location>
</feature>
<dbReference type="GO" id="GO:0034354">
    <property type="term" value="P:'de novo' NAD+ biosynthetic process from L-tryptophan"/>
    <property type="evidence" value="ECO:0007669"/>
    <property type="project" value="UniProtKB-UniRule"/>
</dbReference>
<name>A0A3N2Q282_SODAK</name>
<comment type="function">
    <text evidence="3">Catalyzes the hydrolysis of N-formyl-L-kynurenine to L-kynurenine, the second step in the kynurenine pathway of tryptophan degradation. Kynurenine may be further oxidized to nicotinic acid, NAD(H) and NADP(H). Required for elimination of toxic metabolites.</text>
</comment>
<dbReference type="InterPro" id="IPR027519">
    <property type="entry name" value="KFase_ver/fungi-typ"/>
</dbReference>
<evidence type="ECO:0000256" key="3">
    <source>
        <dbReference type="HAMAP-Rule" id="MF_03014"/>
    </source>
</evidence>
<proteinExistence type="inferred from homology"/>
<comment type="domain">
    <text evidence="3">The main chain amide nitrogen atoms of the second glycine and its adjacent residue in the HGGXW motif define the oxyanion hole, and stabilize the oxyanion that forms during the nucleophilic attack by the catalytic serine during substrate cleavage.</text>
</comment>
<evidence type="ECO:0000256" key="1">
    <source>
        <dbReference type="ARBA" id="ARBA00022801"/>
    </source>
</evidence>
<dbReference type="AlphaFoldDB" id="A0A3N2Q282"/>
<dbReference type="EC" id="3.5.1.9" evidence="3"/>
<keyword evidence="6" id="KW-1185">Reference proteome</keyword>
<dbReference type="RefSeq" id="XP_028468666.1">
    <property type="nucleotide sequence ID" value="XM_028613399.1"/>
</dbReference>
<dbReference type="GeneID" id="39581877"/>
<dbReference type="PANTHER" id="PTHR48081">
    <property type="entry name" value="AB HYDROLASE SUPERFAMILY PROTEIN C4A8.06C"/>
    <property type="match status" value="1"/>
</dbReference>
<dbReference type="SUPFAM" id="SSF53474">
    <property type="entry name" value="alpha/beta-Hydrolases"/>
    <property type="match status" value="1"/>
</dbReference>
<organism evidence="5 6">
    <name type="scientific">Sodiomyces alkalinus (strain CBS 110278 / VKM F-3762 / F11)</name>
    <name type="common">Alkaliphilic filamentous fungus</name>
    <dbReference type="NCBI Taxonomy" id="1314773"/>
    <lineage>
        <taxon>Eukaryota</taxon>
        <taxon>Fungi</taxon>
        <taxon>Dikarya</taxon>
        <taxon>Ascomycota</taxon>
        <taxon>Pezizomycotina</taxon>
        <taxon>Sordariomycetes</taxon>
        <taxon>Hypocreomycetidae</taxon>
        <taxon>Glomerellales</taxon>
        <taxon>Plectosphaerellaceae</taxon>
        <taxon>Sodiomyces</taxon>
    </lineage>
</organism>
<dbReference type="Proteomes" id="UP000272025">
    <property type="component" value="Unassembled WGS sequence"/>
</dbReference>
<protein>
    <recommendedName>
        <fullName evidence="3">Kynurenine formamidase</fullName>
        <shortName evidence="3">KFA</shortName>
        <shortName evidence="3">KFase</shortName>
        <ecNumber evidence="3">3.5.1.9</ecNumber>
    </recommendedName>
    <alternativeName>
        <fullName evidence="3">Arylformamidase</fullName>
    </alternativeName>
    <alternativeName>
        <fullName evidence="3">N-formylkynurenine formamidase</fullName>
        <shortName evidence="3">FKF</shortName>
    </alternativeName>
</protein>
<evidence type="ECO:0000256" key="2">
    <source>
        <dbReference type="ARBA" id="ARBA00023079"/>
    </source>
</evidence>
<dbReference type="GO" id="GO:0004061">
    <property type="term" value="F:arylformamidase activity"/>
    <property type="evidence" value="ECO:0007669"/>
    <property type="project" value="UniProtKB-UniRule"/>
</dbReference>
<dbReference type="InterPro" id="IPR050300">
    <property type="entry name" value="GDXG_lipolytic_enzyme"/>
</dbReference>
<dbReference type="OrthoDB" id="420264at2759"/>
<evidence type="ECO:0000259" key="4">
    <source>
        <dbReference type="Pfam" id="PF12697"/>
    </source>
</evidence>
<dbReference type="Gene3D" id="3.40.50.1820">
    <property type="entry name" value="alpha/beta hydrolase"/>
    <property type="match status" value="1"/>
</dbReference>
<accession>A0A3N2Q282</accession>
<feature type="short sequence motif" description="HGGXW" evidence="3">
    <location>
        <begin position="43"/>
        <end position="47"/>
    </location>
</feature>
<dbReference type="Pfam" id="PF12697">
    <property type="entry name" value="Abhydrolase_6"/>
    <property type="match status" value="1"/>
</dbReference>
<comment type="catalytic activity">
    <reaction evidence="3">
        <text>N-formyl-L-kynurenine + H2O = L-kynurenine + formate + H(+)</text>
        <dbReference type="Rhea" id="RHEA:13009"/>
        <dbReference type="ChEBI" id="CHEBI:15377"/>
        <dbReference type="ChEBI" id="CHEBI:15378"/>
        <dbReference type="ChEBI" id="CHEBI:15740"/>
        <dbReference type="ChEBI" id="CHEBI:57959"/>
        <dbReference type="ChEBI" id="CHEBI:58629"/>
        <dbReference type="EC" id="3.5.1.9"/>
    </reaction>
</comment>
<dbReference type="EMBL" id="ML119052">
    <property type="protein sequence ID" value="ROT40860.1"/>
    <property type="molecule type" value="Genomic_DNA"/>
</dbReference>
<keyword evidence="1 3" id="KW-0378">Hydrolase</keyword>
<comment type="subunit">
    <text evidence="3">Homodimer.</text>
</comment>
<evidence type="ECO:0000313" key="6">
    <source>
        <dbReference type="Proteomes" id="UP000272025"/>
    </source>
</evidence>
<evidence type="ECO:0000313" key="5">
    <source>
        <dbReference type="EMBL" id="ROT40860.1"/>
    </source>
</evidence>
<feature type="active site" description="Nucleophile" evidence="3">
    <location>
        <position position="145"/>
    </location>
</feature>
<dbReference type="STRING" id="1314773.A0A3N2Q282"/>
<sequence length="305" mass="33766">MADEALIYSEHHYGEHELQRVGVWEFPEGHQHDDEGHWIIFIHGGAWRDPQQLLTAFTPSIRAMLRSAPAVAKGVDRPSRIAGFASIDYRLSPHPQFPQDPSSVPPTKLRNARHPDHLLDVRAALTFLQRRFPSIADRYVLVGHSAGATLAYQLLMGSAALGPRAAEAERDSAAPLLPAVFIGVSGIYELRDFNERHARNYTSFITAAFGEDEAGWNASMPTCYSGNFNERLGSSRRAVLARSSEDTLVDEPEIDRMANKLRGDGVPVEVVKTLTGDHDFIWKDGTQVAQLVEAALHNLKPPVFS</sequence>
<dbReference type="GO" id="GO:0019441">
    <property type="term" value="P:L-tryptophan catabolic process to kynurenine"/>
    <property type="evidence" value="ECO:0007669"/>
    <property type="project" value="UniProtKB-UniRule"/>
</dbReference>
<dbReference type="InterPro" id="IPR029058">
    <property type="entry name" value="AB_hydrolase_fold"/>
</dbReference>
<feature type="domain" description="AB hydrolase-1" evidence="4">
    <location>
        <begin position="39"/>
        <end position="280"/>
    </location>
</feature>
<dbReference type="PANTHER" id="PTHR48081:SF33">
    <property type="entry name" value="KYNURENINE FORMAMIDASE"/>
    <property type="match status" value="1"/>
</dbReference>
<feature type="active site" evidence="3">
    <location>
        <position position="246"/>
    </location>
</feature>
<keyword evidence="2 3" id="KW-0823">Tryptophan catabolism</keyword>
<dbReference type="HAMAP" id="MF_03014">
    <property type="entry name" value="KFase"/>
    <property type="match status" value="1"/>
</dbReference>
<comment type="similarity">
    <text evidence="3">Belongs to the kynurenine formamidase family.</text>
</comment>
<reference evidence="5 6" key="1">
    <citation type="journal article" date="2018" name="Mol. Ecol.">
        <title>The obligate alkalophilic soda-lake fungus Sodiomyces alkalinus has shifted to a protein diet.</title>
        <authorList>
            <person name="Grum-Grzhimaylo A.A."/>
            <person name="Falkoski D.L."/>
            <person name="van den Heuvel J."/>
            <person name="Valero-Jimenez C.A."/>
            <person name="Min B."/>
            <person name="Choi I.G."/>
            <person name="Lipzen A."/>
            <person name="Daum C.G."/>
            <person name="Aanen D.K."/>
            <person name="Tsang A."/>
            <person name="Henrissat B."/>
            <person name="Bilanenko E.N."/>
            <person name="de Vries R.P."/>
            <person name="van Kan J.A.L."/>
            <person name="Grigoriev I.V."/>
            <person name="Debets A.J.M."/>
        </authorList>
    </citation>
    <scope>NUCLEOTIDE SEQUENCE [LARGE SCALE GENOMIC DNA]</scope>
    <source>
        <strain evidence="5 6">F11</strain>
    </source>
</reference>
<dbReference type="UniPathway" id="UPA00333">
    <property type="reaction ID" value="UER00454"/>
</dbReference>
<comment type="pathway">
    <text evidence="3">Amino-acid degradation; L-tryptophan degradation via kynurenine pathway; L-kynurenine from L-tryptophan: step 2/2.</text>
</comment>